<evidence type="ECO:0000313" key="2">
    <source>
        <dbReference type="EMBL" id="KAF4306749.1"/>
    </source>
</evidence>
<reference evidence="2" key="1">
    <citation type="submission" date="2020-04" db="EMBL/GenBank/DDBJ databases">
        <title>Genome Assembly and Annotation of Botryosphaeria dothidea sdau 11-99, a Latent Pathogen of Apple Fruit Ring Rot in China.</title>
        <authorList>
            <person name="Yu C."/>
            <person name="Diao Y."/>
            <person name="Lu Q."/>
            <person name="Zhao J."/>
            <person name="Cui S."/>
            <person name="Peng C."/>
            <person name="He B."/>
            <person name="Liu H."/>
        </authorList>
    </citation>
    <scope>NUCLEOTIDE SEQUENCE [LARGE SCALE GENOMIC DNA]</scope>
    <source>
        <strain evidence="2">Sdau11-99</strain>
    </source>
</reference>
<organism evidence="2 3">
    <name type="scientific">Botryosphaeria dothidea</name>
    <dbReference type="NCBI Taxonomy" id="55169"/>
    <lineage>
        <taxon>Eukaryota</taxon>
        <taxon>Fungi</taxon>
        <taxon>Dikarya</taxon>
        <taxon>Ascomycota</taxon>
        <taxon>Pezizomycotina</taxon>
        <taxon>Dothideomycetes</taxon>
        <taxon>Dothideomycetes incertae sedis</taxon>
        <taxon>Botryosphaeriales</taxon>
        <taxon>Botryosphaeriaceae</taxon>
        <taxon>Botryosphaeria</taxon>
    </lineage>
</organism>
<dbReference type="EMBL" id="WWBZ02000033">
    <property type="protein sequence ID" value="KAF4306749.1"/>
    <property type="molecule type" value="Genomic_DNA"/>
</dbReference>
<dbReference type="OrthoDB" id="4204700at2759"/>
<protein>
    <submittedName>
        <fullName evidence="2">Uncharacterized protein</fullName>
    </submittedName>
</protein>
<keyword evidence="3" id="KW-1185">Reference proteome</keyword>
<proteinExistence type="predicted"/>
<feature type="compositionally biased region" description="Polar residues" evidence="1">
    <location>
        <begin position="343"/>
        <end position="355"/>
    </location>
</feature>
<feature type="compositionally biased region" description="Low complexity" evidence="1">
    <location>
        <begin position="315"/>
        <end position="331"/>
    </location>
</feature>
<feature type="compositionally biased region" description="Basic and acidic residues" evidence="1">
    <location>
        <begin position="357"/>
        <end position="391"/>
    </location>
</feature>
<dbReference type="Proteomes" id="UP000572817">
    <property type="component" value="Unassembled WGS sequence"/>
</dbReference>
<feature type="region of interest" description="Disordered" evidence="1">
    <location>
        <begin position="1"/>
        <end position="34"/>
    </location>
</feature>
<dbReference type="AlphaFoldDB" id="A0A8H4ITE0"/>
<evidence type="ECO:0000313" key="3">
    <source>
        <dbReference type="Proteomes" id="UP000572817"/>
    </source>
</evidence>
<feature type="compositionally biased region" description="Low complexity" evidence="1">
    <location>
        <begin position="274"/>
        <end position="284"/>
    </location>
</feature>
<feature type="region of interest" description="Disordered" evidence="1">
    <location>
        <begin position="207"/>
        <end position="391"/>
    </location>
</feature>
<evidence type="ECO:0000256" key="1">
    <source>
        <dbReference type="SAM" id="MobiDB-lite"/>
    </source>
</evidence>
<comment type="caution">
    <text evidence="2">The sequence shown here is derived from an EMBL/GenBank/DDBJ whole genome shotgun (WGS) entry which is preliminary data.</text>
</comment>
<gene>
    <name evidence="2" type="ORF">GTA08_BOTSDO04965</name>
</gene>
<accession>A0A8H4ITE0</accession>
<sequence>MVLDEATNASSAPSDSFADNAYPSDADPYAASNGSTQQRNFRIDLNDFPMPPPILGPLVGYPRQRVATNVTEYLKAASHVLHRPLSEEEAKALTYHTTKANSTTAYGSSAGAALAMARCYQTRRQYRFPFWNPSSAEGWNAEVLGPLRGQAARVAYQLLRIPPYWFIGAFTAGILAQSYSTAIATISITHDERLKALNEAIQTLAKNRGGLPSRQPAPRQPAPPVAKNEGSNDAYDDMSPASGAYPDSSVFSDEQARASEARQQAGVQARWEQQNRSAAQQASSYDDDASPTGGLGPMDSGSSSGGGSAWDRIRQQASSGQGPASGSPSSPWGRPAQQKEQRTGSTLGDSFTFSNSDEERQLAKSEAQREFDERVERERRGVDFNEGGKRW</sequence>
<name>A0A8H4ITE0_9PEZI</name>